<sequence length="247" mass="25462">MMLTDKQAIVYGAAGPIGSAVAKRFAAEGATVHLAGRTAERLEKVADEIRAAGGTAEVAVVDALDEKSVDEHAEAVGRIDVSFNLIGHQQFFGTPLVEMPLADFEQPITTMVRTFYLTSRAAARRMIPQGSGVILTFGGNGDPTANLGGFQIGFGAVEALRRSLALELGQHGIRVVTLQTNGIPEALPDDFPEKAANAIAKQTAGSTMLNRAATLSDVGAVAAFAASDLASSVTGTALNLTAGAVVN</sequence>
<dbReference type="RefSeq" id="WP_134121932.1">
    <property type="nucleotide sequence ID" value="NZ_SODF01000002.1"/>
</dbReference>
<dbReference type="OrthoDB" id="670853at2"/>
<accession>A0A4V3G7G4</accession>
<evidence type="ECO:0000313" key="3">
    <source>
        <dbReference type="EMBL" id="TDW19024.1"/>
    </source>
</evidence>
<gene>
    <name evidence="3" type="ORF">EV650_5627</name>
</gene>
<dbReference type="InterPro" id="IPR002347">
    <property type="entry name" value="SDR_fam"/>
</dbReference>
<name>A0A4V3G7G4_9ACTN</name>
<keyword evidence="4" id="KW-1185">Reference proteome</keyword>
<dbReference type="InterPro" id="IPR051122">
    <property type="entry name" value="SDR_DHRS6-like"/>
</dbReference>
<protein>
    <submittedName>
        <fullName evidence="3">NAD(P)-dependent dehydrogenase (Short-subunit alcohol dehydrogenase family)</fullName>
    </submittedName>
</protein>
<dbReference type="Proteomes" id="UP000295447">
    <property type="component" value="Unassembled WGS sequence"/>
</dbReference>
<keyword evidence="2" id="KW-0560">Oxidoreductase</keyword>
<dbReference type="SUPFAM" id="SSF51735">
    <property type="entry name" value="NAD(P)-binding Rossmann-fold domains"/>
    <property type="match status" value="1"/>
</dbReference>
<dbReference type="GO" id="GO:0016491">
    <property type="term" value="F:oxidoreductase activity"/>
    <property type="evidence" value="ECO:0007669"/>
    <property type="project" value="UniProtKB-KW"/>
</dbReference>
<dbReference type="PRINTS" id="PR00081">
    <property type="entry name" value="GDHRDH"/>
</dbReference>
<evidence type="ECO:0000256" key="2">
    <source>
        <dbReference type="ARBA" id="ARBA00023002"/>
    </source>
</evidence>
<proteinExistence type="inferred from homology"/>
<dbReference type="Pfam" id="PF13561">
    <property type="entry name" value="adh_short_C2"/>
    <property type="match status" value="1"/>
</dbReference>
<dbReference type="PANTHER" id="PTHR43477:SF1">
    <property type="entry name" value="DIHYDROANTICAPSIN 7-DEHYDROGENASE"/>
    <property type="match status" value="1"/>
</dbReference>
<dbReference type="PANTHER" id="PTHR43477">
    <property type="entry name" value="DIHYDROANTICAPSIN 7-DEHYDROGENASE"/>
    <property type="match status" value="1"/>
</dbReference>
<organism evidence="3 4">
    <name type="scientific">Kribbella kalugense</name>
    <dbReference type="NCBI Taxonomy" id="2512221"/>
    <lineage>
        <taxon>Bacteria</taxon>
        <taxon>Bacillati</taxon>
        <taxon>Actinomycetota</taxon>
        <taxon>Actinomycetes</taxon>
        <taxon>Propionibacteriales</taxon>
        <taxon>Kribbellaceae</taxon>
        <taxon>Kribbella</taxon>
    </lineage>
</organism>
<comment type="caution">
    <text evidence="3">The sequence shown here is derived from an EMBL/GenBank/DDBJ whole genome shotgun (WGS) entry which is preliminary data.</text>
</comment>
<dbReference type="Gene3D" id="3.40.50.720">
    <property type="entry name" value="NAD(P)-binding Rossmann-like Domain"/>
    <property type="match status" value="1"/>
</dbReference>
<evidence type="ECO:0000256" key="1">
    <source>
        <dbReference type="ARBA" id="ARBA00006484"/>
    </source>
</evidence>
<dbReference type="InterPro" id="IPR036291">
    <property type="entry name" value="NAD(P)-bd_dom_sf"/>
</dbReference>
<evidence type="ECO:0000313" key="4">
    <source>
        <dbReference type="Proteomes" id="UP000295447"/>
    </source>
</evidence>
<reference evidence="3 4" key="1">
    <citation type="submission" date="2019-03" db="EMBL/GenBank/DDBJ databases">
        <title>Genomic Encyclopedia of Type Strains, Phase III (KMG-III): the genomes of soil and plant-associated and newly described type strains.</title>
        <authorList>
            <person name="Whitman W."/>
        </authorList>
    </citation>
    <scope>NUCLEOTIDE SEQUENCE [LARGE SCALE GENOMIC DNA]</scope>
    <source>
        <strain evidence="3 4">VKM Ac-2570</strain>
    </source>
</reference>
<dbReference type="CDD" id="cd05233">
    <property type="entry name" value="SDR_c"/>
    <property type="match status" value="1"/>
</dbReference>
<dbReference type="EMBL" id="SODF01000002">
    <property type="protein sequence ID" value="TDW19024.1"/>
    <property type="molecule type" value="Genomic_DNA"/>
</dbReference>
<comment type="similarity">
    <text evidence="1">Belongs to the short-chain dehydrogenases/reductases (SDR) family.</text>
</comment>
<dbReference type="AlphaFoldDB" id="A0A4V3G7G4"/>